<dbReference type="InterPro" id="IPR047057">
    <property type="entry name" value="MerR_fam"/>
</dbReference>
<evidence type="ECO:0000259" key="6">
    <source>
        <dbReference type="PROSITE" id="PS50937"/>
    </source>
</evidence>
<organism evidence="7 8">
    <name type="scientific">Streptomyces anandii</name>
    <dbReference type="NCBI Taxonomy" id="285454"/>
    <lineage>
        <taxon>Bacteria</taxon>
        <taxon>Bacillati</taxon>
        <taxon>Actinomycetota</taxon>
        <taxon>Actinomycetes</taxon>
        <taxon>Kitasatosporales</taxon>
        <taxon>Streptomycetaceae</taxon>
        <taxon>Streptomyces</taxon>
    </lineage>
</organism>
<gene>
    <name evidence="7" type="ORF">ACFW88_08305</name>
</gene>
<evidence type="ECO:0000256" key="5">
    <source>
        <dbReference type="SAM" id="Coils"/>
    </source>
</evidence>
<protein>
    <submittedName>
        <fullName evidence="7">MerR family transcriptional regulator</fullName>
    </submittedName>
</protein>
<keyword evidence="5" id="KW-0175">Coiled coil</keyword>
<keyword evidence="3" id="KW-0238">DNA-binding</keyword>
<dbReference type="SUPFAM" id="SSF46955">
    <property type="entry name" value="Putative DNA-binding domain"/>
    <property type="match status" value="1"/>
</dbReference>
<dbReference type="Pfam" id="PF00376">
    <property type="entry name" value="MerR"/>
    <property type="match status" value="1"/>
</dbReference>
<comment type="caution">
    <text evidence="7">The sequence shown here is derived from an EMBL/GenBank/DDBJ whole genome shotgun (WGS) entry which is preliminary data.</text>
</comment>
<reference evidence="7 8" key="1">
    <citation type="submission" date="2024-09" db="EMBL/GenBank/DDBJ databases">
        <title>The Natural Products Discovery Center: Release of the First 8490 Sequenced Strains for Exploring Actinobacteria Biosynthetic Diversity.</title>
        <authorList>
            <person name="Kalkreuter E."/>
            <person name="Kautsar S.A."/>
            <person name="Yang D."/>
            <person name="Bader C.D."/>
            <person name="Teijaro C.N."/>
            <person name="Fluegel L."/>
            <person name="Davis C.M."/>
            <person name="Simpson J.R."/>
            <person name="Lauterbach L."/>
            <person name="Steele A.D."/>
            <person name="Gui C."/>
            <person name="Meng S."/>
            <person name="Li G."/>
            <person name="Viehrig K."/>
            <person name="Ye F."/>
            <person name="Su P."/>
            <person name="Kiefer A.F."/>
            <person name="Nichols A."/>
            <person name="Cepeda A.J."/>
            <person name="Yan W."/>
            <person name="Fan B."/>
            <person name="Jiang Y."/>
            <person name="Adhikari A."/>
            <person name="Zheng C.-J."/>
            <person name="Schuster L."/>
            <person name="Cowan T.M."/>
            <person name="Smanski M.J."/>
            <person name="Chevrette M.G."/>
            <person name="De Carvalho L.P.S."/>
            <person name="Shen B."/>
        </authorList>
    </citation>
    <scope>NUCLEOTIDE SEQUENCE [LARGE SCALE GENOMIC DNA]</scope>
    <source>
        <strain evidence="7 8">NPDC059500</strain>
    </source>
</reference>
<keyword evidence="8" id="KW-1185">Reference proteome</keyword>
<dbReference type="PANTHER" id="PTHR30204">
    <property type="entry name" value="REDOX-CYCLING DRUG-SENSING TRANSCRIPTIONAL ACTIVATOR SOXR"/>
    <property type="match status" value="1"/>
</dbReference>
<accession>A0ABW6H1N9</accession>
<evidence type="ECO:0000256" key="2">
    <source>
        <dbReference type="ARBA" id="ARBA00023015"/>
    </source>
</evidence>
<evidence type="ECO:0000256" key="3">
    <source>
        <dbReference type="ARBA" id="ARBA00023125"/>
    </source>
</evidence>
<proteinExistence type="predicted"/>
<dbReference type="InterPro" id="IPR000551">
    <property type="entry name" value="MerR-type_HTH_dom"/>
</dbReference>
<dbReference type="Proteomes" id="UP001599756">
    <property type="component" value="Unassembled WGS sequence"/>
</dbReference>
<dbReference type="PRINTS" id="PR00040">
    <property type="entry name" value="HTHMERR"/>
</dbReference>
<feature type="domain" description="HTH merR-type" evidence="6">
    <location>
        <begin position="1"/>
        <end position="68"/>
    </location>
</feature>
<evidence type="ECO:0000256" key="4">
    <source>
        <dbReference type="ARBA" id="ARBA00023163"/>
    </source>
</evidence>
<keyword evidence="1" id="KW-0678">Repressor</keyword>
<dbReference type="PROSITE" id="PS50937">
    <property type="entry name" value="HTH_MERR_2"/>
    <property type="match status" value="1"/>
</dbReference>
<evidence type="ECO:0000313" key="8">
    <source>
        <dbReference type="Proteomes" id="UP001599756"/>
    </source>
</evidence>
<dbReference type="EMBL" id="JBHYTS010000009">
    <property type="protein sequence ID" value="MFE1750525.1"/>
    <property type="molecule type" value="Genomic_DNA"/>
</dbReference>
<name>A0ABW6H1N9_9ACTN</name>
<dbReference type="Gene3D" id="1.10.1660.10">
    <property type="match status" value="1"/>
</dbReference>
<evidence type="ECO:0000313" key="7">
    <source>
        <dbReference type="EMBL" id="MFE1750525.1"/>
    </source>
</evidence>
<dbReference type="RefSeq" id="WP_381840367.1">
    <property type="nucleotide sequence ID" value="NZ_JBHYTS010000009.1"/>
</dbReference>
<dbReference type="InterPro" id="IPR009061">
    <property type="entry name" value="DNA-bd_dom_put_sf"/>
</dbReference>
<sequence length="136" mass="14776">MRIGELSERSGASARSIRYYESVGLLSSRRASNGYREFNAGALEQVAKIKLLLRVGLDIVDIVAVLPCVDAPSIAHCAEAQQRFDEQIERIERQQELLDRAKTLLLELRTEGTAAASLPPGGSIRAVSANITAGLR</sequence>
<keyword evidence="2" id="KW-0805">Transcription regulation</keyword>
<dbReference type="SMART" id="SM00422">
    <property type="entry name" value="HTH_MERR"/>
    <property type="match status" value="1"/>
</dbReference>
<feature type="coiled-coil region" evidence="5">
    <location>
        <begin position="77"/>
        <end position="111"/>
    </location>
</feature>
<dbReference type="PANTHER" id="PTHR30204:SF69">
    <property type="entry name" value="MERR-FAMILY TRANSCRIPTIONAL REGULATOR"/>
    <property type="match status" value="1"/>
</dbReference>
<keyword evidence="4" id="KW-0804">Transcription</keyword>
<evidence type="ECO:0000256" key="1">
    <source>
        <dbReference type="ARBA" id="ARBA00022491"/>
    </source>
</evidence>